<dbReference type="AlphaFoldDB" id="A0A1I7WZ07"/>
<dbReference type="WBParaSite" id="Hba_10501">
    <property type="protein sequence ID" value="Hba_10501"/>
    <property type="gene ID" value="Hba_10501"/>
</dbReference>
<protein>
    <submittedName>
        <fullName evidence="2">Uncharacterized protein</fullName>
    </submittedName>
</protein>
<name>A0A1I7WZ07_HETBA</name>
<keyword evidence="1" id="KW-1185">Reference proteome</keyword>
<evidence type="ECO:0000313" key="1">
    <source>
        <dbReference type="Proteomes" id="UP000095283"/>
    </source>
</evidence>
<organism evidence="1 2">
    <name type="scientific">Heterorhabditis bacteriophora</name>
    <name type="common">Entomopathogenic nematode worm</name>
    <dbReference type="NCBI Taxonomy" id="37862"/>
    <lineage>
        <taxon>Eukaryota</taxon>
        <taxon>Metazoa</taxon>
        <taxon>Ecdysozoa</taxon>
        <taxon>Nematoda</taxon>
        <taxon>Chromadorea</taxon>
        <taxon>Rhabditida</taxon>
        <taxon>Rhabditina</taxon>
        <taxon>Rhabditomorpha</taxon>
        <taxon>Strongyloidea</taxon>
        <taxon>Heterorhabditidae</taxon>
        <taxon>Heterorhabditis</taxon>
    </lineage>
</organism>
<dbReference type="Proteomes" id="UP000095283">
    <property type="component" value="Unplaced"/>
</dbReference>
<sequence length="25" mass="2945">MKKCPQLVRLSRVFKNGIINLLFLI</sequence>
<reference evidence="2" key="1">
    <citation type="submission" date="2016-11" db="UniProtKB">
        <authorList>
            <consortium name="WormBaseParasite"/>
        </authorList>
    </citation>
    <scope>IDENTIFICATION</scope>
</reference>
<evidence type="ECO:0000313" key="2">
    <source>
        <dbReference type="WBParaSite" id="Hba_10501"/>
    </source>
</evidence>
<accession>A0A1I7WZ07</accession>
<proteinExistence type="predicted"/>